<comment type="caution">
    <text evidence="1">The sequence shown here is derived from an EMBL/GenBank/DDBJ whole genome shotgun (WGS) entry which is preliminary data.</text>
</comment>
<dbReference type="EMBL" id="WNKY01000009">
    <property type="protein sequence ID" value="MTV38039.1"/>
    <property type="molecule type" value="Genomic_DNA"/>
</dbReference>
<organism evidence="1 2">
    <name type="scientific">Duganella radicis</name>
    <dbReference type="NCBI Taxonomy" id="551988"/>
    <lineage>
        <taxon>Bacteria</taxon>
        <taxon>Pseudomonadati</taxon>
        <taxon>Pseudomonadota</taxon>
        <taxon>Betaproteobacteria</taxon>
        <taxon>Burkholderiales</taxon>
        <taxon>Oxalobacteraceae</taxon>
        <taxon>Telluria group</taxon>
        <taxon>Duganella</taxon>
    </lineage>
</organism>
<gene>
    <name evidence="1" type="ORF">GM676_10685</name>
</gene>
<dbReference type="AlphaFoldDB" id="A0A6L6PH19"/>
<proteinExistence type="predicted"/>
<accession>A0A6L6PH19</accession>
<keyword evidence="2" id="KW-1185">Reference proteome</keyword>
<protein>
    <submittedName>
        <fullName evidence="1">Uncharacterized protein</fullName>
    </submittedName>
</protein>
<name>A0A6L6PH19_9BURK</name>
<sequence>MKRYDDWFMKDDFSPLELALLMADTAPTWPLARDILKVVEHDDGEAFEKFTATYGHLPSQWSFFEKFQRCQALIYKHLKAGRLKGKALPNGGISRSAAIEFVAWADESELAGGESYAVFLRAAMYGDRQSAAVAARRGDKPWWQQMHDLDDMIKAKAAIFREKGIHLYRGEPSRARLALEIAATINSIEVGRKTGNSIEPETVRRYLKNRKI</sequence>
<reference evidence="1 2" key="1">
    <citation type="submission" date="2019-11" db="EMBL/GenBank/DDBJ databases">
        <title>Type strains purchased from KCTC, JCM and DSMZ.</title>
        <authorList>
            <person name="Lu H."/>
        </authorList>
    </citation>
    <scope>NUCLEOTIDE SEQUENCE [LARGE SCALE GENOMIC DNA]</scope>
    <source>
        <strain evidence="1 2">KCTC 22382</strain>
    </source>
</reference>
<dbReference type="Proteomes" id="UP000475582">
    <property type="component" value="Unassembled WGS sequence"/>
</dbReference>
<evidence type="ECO:0000313" key="1">
    <source>
        <dbReference type="EMBL" id="MTV38039.1"/>
    </source>
</evidence>
<evidence type="ECO:0000313" key="2">
    <source>
        <dbReference type="Proteomes" id="UP000475582"/>
    </source>
</evidence>
<dbReference type="RefSeq" id="WP_155463537.1">
    <property type="nucleotide sequence ID" value="NZ_WNKY01000009.1"/>
</dbReference>